<protein>
    <submittedName>
        <fullName evidence="1">Uncharacterized protein</fullName>
    </submittedName>
</protein>
<proteinExistence type="predicted"/>
<evidence type="ECO:0000313" key="1">
    <source>
        <dbReference type="EMBL" id="QLL63503.1"/>
    </source>
</evidence>
<gene>
    <name evidence="1" type="ORF">FKV68_19695</name>
</gene>
<organism evidence="1 2">
    <name type="scientific">Sinorhizobium mexicanum</name>
    <dbReference type="NCBI Taxonomy" id="375549"/>
    <lineage>
        <taxon>Bacteria</taxon>
        <taxon>Pseudomonadati</taxon>
        <taxon>Pseudomonadota</taxon>
        <taxon>Alphaproteobacteria</taxon>
        <taxon>Hyphomicrobiales</taxon>
        <taxon>Rhizobiaceae</taxon>
        <taxon>Sinorhizobium/Ensifer group</taxon>
        <taxon>Sinorhizobium</taxon>
    </lineage>
</organism>
<dbReference type="KEGG" id="emx:FKV68_19695"/>
<dbReference type="EMBL" id="CP041238">
    <property type="protein sequence ID" value="QLL63503.1"/>
    <property type="molecule type" value="Genomic_DNA"/>
</dbReference>
<dbReference type="AlphaFoldDB" id="A0A859QDP4"/>
<evidence type="ECO:0000313" key="2">
    <source>
        <dbReference type="Proteomes" id="UP000510721"/>
    </source>
</evidence>
<keyword evidence="2" id="KW-1185">Reference proteome</keyword>
<reference evidence="1 2" key="1">
    <citation type="submission" date="2019-06" db="EMBL/GenBank/DDBJ databases">
        <title>Complete genome sequence of Ensifer mexicanus ITTG R7 isolated from nodules of Acacia angustissima (Mill.) Kuntze.</title>
        <authorList>
            <person name="Rincon-Rosales R."/>
            <person name="Rogel M.A."/>
            <person name="Guerrero G."/>
            <person name="Rincon-Molina C.I."/>
            <person name="Lopez-Lopez A."/>
            <person name="Martinez-Romero E."/>
        </authorList>
    </citation>
    <scope>NUCLEOTIDE SEQUENCE [LARGE SCALE GENOMIC DNA]</scope>
    <source>
        <strain evidence="1 2">ITTG R7</strain>
    </source>
</reference>
<name>A0A859QDP4_9HYPH</name>
<sequence length="300" mass="33946">MANAAAKHRAIGERSLAGKCRFDLKSEKGAACLFLARLPEEKKRHSVRPGPYMQAPALAQGETVGIAADFQNDGREDRYRKSRFGNPERILDRAYRNEQEALDVEPIGFEARRIGKPGLARGKRLADPKDRRQMTFLLLSPLTEYRKRRHETGGGTRIARFDIADFRHALERQPAVEHVIERRDAKGQDLVAGRLLPFAPETGRIGRLGCAHDPGQPSIFNLCYGFAEGKNGFPLHGFLGHDGRLHQMFMLCSYGFQSLPQESTTKFENLFLTRPVQNSTLEKQRRNRYMRATRSAHGPH</sequence>
<dbReference type="Proteomes" id="UP000510721">
    <property type="component" value="Chromosome"/>
</dbReference>
<accession>A0A859QDP4</accession>